<sequence length="473" mass="52873">MRSGAKLLQFVRWVTSKMEFVRVRLDRVLAPFFDRWKENEPSSERDFLQDADRVIIEQEPLRARILLRALCASFVLFIIWAGLVDIDEITRGDGKVIPSQQLQVLQSLDGGIVSQILVKEGDSVNVGQVLLQVDSTRFEASVKENRSEYLSLSAKAARLQAIREGKPFSPPADVMSEDPTTVEQERQLYNSANSEVQTQISIARQELEQRRHELAEAISKQTQSSQSYESSLKELNVTKPLLNSGAVSEMDLLRLQRDVDRYRSERDIASSQISRMRAAVNEGERKITEVELNYRNLASKEFSETMAKLNALTQSSAGLNDKVKQSSIRSPVKGTIKRLLVNTVGGVVQPGRDIVEVVPSEGKLILEAKVQPRDIAFLRQGQKAMVKFTAYDFSIYGGLDATVELIGADSVTDDHGNTFYVVRVSTTKTFLANNLPIIPGMVAEVDIITGRKSILSYLLKPVLRAKQAAMTER</sequence>
<dbReference type="InterPro" id="IPR006144">
    <property type="entry name" value="Secretion_HlyD_CS"/>
</dbReference>
<keyword evidence="6 9" id="KW-0812">Transmembrane</keyword>
<keyword evidence="7 9" id="KW-1133">Transmembrane helix</keyword>
<evidence type="ECO:0000256" key="8">
    <source>
        <dbReference type="ARBA" id="ARBA00023136"/>
    </source>
</evidence>
<keyword evidence="14" id="KW-1185">Reference proteome</keyword>
<organism evidence="13 14">
    <name type="scientific">Sapientia aquatica</name>
    <dbReference type="NCBI Taxonomy" id="1549640"/>
    <lineage>
        <taxon>Bacteria</taxon>
        <taxon>Pseudomonadati</taxon>
        <taxon>Pseudomonadota</taxon>
        <taxon>Betaproteobacteria</taxon>
        <taxon>Burkholderiales</taxon>
        <taxon>Oxalobacteraceae</taxon>
        <taxon>Sapientia</taxon>
    </lineage>
</organism>
<comment type="similarity">
    <text evidence="2 9">Belongs to the membrane fusion protein (MFP) (TC 8.A.1) family.</text>
</comment>
<dbReference type="NCBIfam" id="TIGR01843">
    <property type="entry name" value="type_I_hlyD"/>
    <property type="match status" value="1"/>
</dbReference>
<keyword evidence="5 9" id="KW-0997">Cell inner membrane</keyword>
<dbReference type="PANTHER" id="PTHR30386:SF26">
    <property type="entry name" value="TRANSPORT PROTEIN COMB"/>
    <property type="match status" value="1"/>
</dbReference>
<evidence type="ECO:0000256" key="1">
    <source>
        <dbReference type="ARBA" id="ARBA00004377"/>
    </source>
</evidence>
<protein>
    <recommendedName>
        <fullName evidence="9">Membrane fusion protein (MFP) family protein</fullName>
    </recommendedName>
</protein>
<dbReference type="SUPFAM" id="SSF111369">
    <property type="entry name" value="HlyD-like secretion proteins"/>
    <property type="match status" value="1"/>
</dbReference>
<dbReference type="PRINTS" id="PR01490">
    <property type="entry name" value="RTXTOXIND"/>
</dbReference>
<evidence type="ECO:0000313" key="14">
    <source>
        <dbReference type="Proteomes" id="UP000294829"/>
    </source>
</evidence>
<keyword evidence="8 9" id="KW-0472">Membrane</keyword>
<keyword evidence="3 9" id="KW-0813">Transport</keyword>
<evidence type="ECO:0000256" key="7">
    <source>
        <dbReference type="ARBA" id="ARBA00022989"/>
    </source>
</evidence>
<proteinExistence type="inferred from homology"/>
<evidence type="ECO:0000256" key="6">
    <source>
        <dbReference type="ARBA" id="ARBA00022692"/>
    </source>
</evidence>
<name>A0A4R5W1C2_9BURK</name>
<dbReference type="OrthoDB" id="9775513at2"/>
<dbReference type="InterPro" id="IPR058982">
    <property type="entry name" value="Beta-barrel_AprE"/>
</dbReference>
<evidence type="ECO:0000256" key="9">
    <source>
        <dbReference type="RuleBase" id="RU365093"/>
    </source>
</evidence>
<feature type="domain" description="AprE-like beta-barrel" evidence="12">
    <location>
        <begin position="364"/>
        <end position="450"/>
    </location>
</feature>
<dbReference type="GO" id="GO:0005886">
    <property type="term" value="C:plasma membrane"/>
    <property type="evidence" value="ECO:0007669"/>
    <property type="project" value="UniProtKB-SubCell"/>
</dbReference>
<evidence type="ECO:0000256" key="3">
    <source>
        <dbReference type="ARBA" id="ARBA00022448"/>
    </source>
</evidence>
<keyword evidence="4 9" id="KW-1003">Cell membrane</keyword>
<evidence type="ECO:0000256" key="4">
    <source>
        <dbReference type="ARBA" id="ARBA00022475"/>
    </source>
</evidence>
<evidence type="ECO:0000256" key="10">
    <source>
        <dbReference type="SAM" id="Coils"/>
    </source>
</evidence>
<dbReference type="PROSITE" id="PS00543">
    <property type="entry name" value="HLYD_FAMILY"/>
    <property type="match status" value="1"/>
</dbReference>
<comment type="caution">
    <text evidence="13">The sequence shown here is derived from an EMBL/GenBank/DDBJ whole genome shotgun (WGS) entry which is preliminary data.</text>
</comment>
<comment type="subcellular location">
    <subcellularLocation>
        <location evidence="1 9">Cell inner membrane</location>
        <topology evidence="1 9">Single-pass membrane protein</topology>
    </subcellularLocation>
</comment>
<evidence type="ECO:0000256" key="2">
    <source>
        <dbReference type="ARBA" id="ARBA00009477"/>
    </source>
</evidence>
<feature type="transmembrane region" description="Helical" evidence="9">
    <location>
        <begin position="65"/>
        <end position="83"/>
    </location>
</feature>
<evidence type="ECO:0000256" key="5">
    <source>
        <dbReference type="ARBA" id="ARBA00022519"/>
    </source>
</evidence>
<dbReference type="Pfam" id="PF25994">
    <property type="entry name" value="HH_AprE"/>
    <property type="match status" value="1"/>
</dbReference>
<dbReference type="Gene3D" id="2.40.50.100">
    <property type="match status" value="1"/>
</dbReference>
<dbReference type="InterPro" id="IPR058781">
    <property type="entry name" value="HH_AprE-like"/>
</dbReference>
<dbReference type="Gene3D" id="2.40.30.170">
    <property type="match status" value="1"/>
</dbReference>
<dbReference type="EMBL" id="SMYL01000005">
    <property type="protein sequence ID" value="TDK65714.1"/>
    <property type="molecule type" value="Genomic_DNA"/>
</dbReference>
<dbReference type="GO" id="GO:0009306">
    <property type="term" value="P:protein secretion"/>
    <property type="evidence" value="ECO:0007669"/>
    <property type="project" value="InterPro"/>
</dbReference>
<dbReference type="InterPro" id="IPR050739">
    <property type="entry name" value="MFP"/>
</dbReference>
<gene>
    <name evidence="13" type="ORF">E2I14_11010</name>
</gene>
<dbReference type="Pfam" id="PF26002">
    <property type="entry name" value="Beta-barrel_AprE"/>
    <property type="match status" value="1"/>
</dbReference>
<feature type="domain" description="AprE-like long alpha-helical hairpin" evidence="11">
    <location>
        <begin position="139"/>
        <end position="321"/>
    </location>
</feature>
<dbReference type="Proteomes" id="UP000294829">
    <property type="component" value="Unassembled WGS sequence"/>
</dbReference>
<reference evidence="13 14" key="1">
    <citation type="submission" date="2019-03" db="EMBL/GenBank/DDBJ databases">
        <title>Sapientia aquatica gen. nov., sp. nov., isolated from a crater lake.</title>
        <authorList>
            <person name="Felfoldi T."/>
            <person name="Szabo A."/>
            <person name="Toth E."/>
            <person name="Schumann P."/>
            <person name="Keki Z."/>
            <person name="Marialigeti K."/>
            <person name="Mathe I."/>
        </authorList>
    </citation>
    <scope>NUCLEOTIDE SEQUENCE [LARGE SCALE GENOMIC DNA]</scope>
    <source>
        <strain evidence="13 14">SA-152</strain>
    </source>
</reference>
<evidence type="ECO:0000259" key="11">
    <source>
        <dbReference type="Pfam" id="PF25994"/>
    </source>
</evidence>
<keyword evidence="10" id="KW-0175">Coiled coil</keyword>
<dbReference type="PANTHER" id="PTHR30386">
    <property type="entry name" value="MEMBRANE FUSION SUBUNIT OF EMRAB-TOLC MULTIDRUG EFFLUX PUMP"/>
    <property type="match status" value="1"/>
</dbReference>
<evidence type="ECO:0000259" key="12">
    <source>
        <dbReference type="Pfam" id="PF26002"/>
    </source>
</evidence>
<evidence type="ECO:0000313" key="13">
    <source>
        <dbReference type="EMBL" id="TDK65714.1"/>
    </source>
</evidence>
<feature type="coiled-coil region" evidence="10">
    <location>
        <begin position="252"/>
        <end position="300"/>
    </location>
</feature>
<dbReference type="AlphaFoldDB" id="A0A4R5W1C2"/>
<accession>A0A4R5W1C2</accession>
<dbReference type="InterPro" id="IPR010129">
    <property type="entry name" value="T1SS_HlyD"/>
</dbReference>